<evidence type="ECO:0000313" key="5">
    <source>
        <dbReference type="EMBL" id="OVF11447.1"/>
    </source>
</evidence>
<evidence type="ECO:0000256" key="1">
    <source>
        <dbReference type="ARBA" id="ARBA00023157"/>
    </source>
</evidence>
<organism evidence="5 6">
    <name type="scientific">Clavispora lusitaniae</name>
    <name type="common">Candida lusitaniae</name>
    <dbReference type="NCBI Taxonomy" id="36911"/>
    <lineage>
        <taxon>Eukaryota</taxon>
        <taxon>Fungi</taxon>
        <taxon>Dikarya</taxon>
        <taxon>Ascomycota</taxon>
        <taxon>Saccharomycotina</taxon>
        <taxon>Pichiomycetes</taxon>
        <taxon>Metschnikowiaceae</taxon>
        <taxon>Clavispora</taxon>
    </lineage>
</organism>
<accession>A0AA91T4N5</accession>
<dbReference type="EMBL" id="LYUB02000001">
    <property type="protein sequence ID" value="OVF11447.1"/>
    <property type="molecule type" value="Genomic_DNA"/>
</dbReference>
<dbReference type="SUPFAM" id="SSF50630">
    <property type="entry name" value="Acid proteases"/>
    <property type="match status" value="1"/>
</dbReference>
<dbReference type="AlphaFoldDB" id="A0AA91T4N5"/>
<feature type="domain" description="Peptidase A1" evidence="4">
    <location>
        <begin position="30"/>
        <end position="326"/>
    </location>
</feature>
<dbReference type="InterPro" id="IPR021109">
    <property type="entry name" value="Peptidase_aspartic_dom_sf"/>
</dbReference>
<evidence type="ECO:0000256" key="3">
    <source>
        <dbReference type="SAM" id="SignalP"/>
    </source>
</evidence>
<feature type="signal peptide" evidence="3">
    <location>
        <begin position="1"/>
        <end position="19"/>
    </location>
</feature>
<keyword evidence="1" id="KW-1015">Disulfide bond</keyword>
<dbReference type="GO" id="GO:0004190">
    <property type="term" value="F:aspartic-type endopeptidase activity"/>
    <property type="evidence" value="ECO:0007669"/>
    <property type="project" value="UniProtKB-ARBA"/>
</dbReference>
<feature type="region of interest" description="Disordered" evidence="2">
    <location>
        <begin position="401"/>
        <end position="423"/>
    </location>
</feature>
<dbReference type="Pfam" id="PF00026">
    <property type="entry name" value="Asp"/>
    <property type="match status" value="1"/>
</dbReference>
<comment type="caution">
    <text evidence="5">The sequence shown here is derived from an EMBL/GenBank/DDBJ whole genome shotgun (WGS) entry which is preliminary data.</text>
</comment>
<dbReference type="Gene3D" id="2.40.70.10">
    <property type="entry name" value="Acid Proteases"/>
    <property type="match status" value="1"/>
</dbReference>
<dbReference type="Proteomes" id="UP000195602">
    <property type="component" value="Unassembled WGS sequence"/>
</dbReference>
<keyword evidence="3" id="KW-0732">Signal</keyword>
<reference evidence="5 6" key="1">
    <citation type="submission" date="2017-04" db="EMBL/GenBank/DDBJ databases">
        <title>Draft genome of the yeast Clavispora lusitaniae type strain CBS 6936.</title>
        <authorList>
            <person name="Durrens P."/>
            <person name="Klopp C."/>
            <person name="Biteau N."/>
            <person name="Fitton-Ouhabi V."/>
            <person name="Dementhon K."/>
            <person name="Accoceberry I."/>
            <person name="Sherman D.J."/>
            <person name="Noel T."/>
        </authorList>
    </citation>
    <scope>NUCLEOTIDE SEQUENCE [LARGE SCALE GENOMIC DNA]</scope>
    <source>
        <strain evidence="5 6">CBS 6936</strain>
    </source>
</reference>
<dbReference type="PROSITE" id="PS51767">
    <property type="entry name" value="PEPTIDASE_A1"/>
    <property type="match status" value="1"/>
</dbReference>
<evidence type="ECO:0000259" key="4">
    <source>
        <dbReference type="PROSITE" id="PS51767"/>
    </source>
</evidence>
<name>A0AA91T4N5_CLALS</name>
<feature type="chain" id="PRO_5041726099" evidence="3">
    <location>
        <begin position="20"/>
        <end position="444"/>
    </location>
</feature>
<evidence type="ECO:0000256" key="2">
    <source>
        <dbReference type="SAM" id="MobiDB-lite"/>
    </source>
</evidence>
<dbReference type="InterPro" id="IPR033121">
    <property type="entry name" value="PEPTIDASE_A1"/>
</dbReference>
<evidence type="ECO:0000313" key="6">
    <source>
        <dbReference type="Proteomes" id="UP000195602"/>
    </source>
</evidence>
<gene>
    <name evidence="5" type="ORF">A9F13_01g09658</name>
</gene>
<protein>
    <submittedName>
        <fullName evidence="5">Aspartic proteinase yapsin-3</fullName>
    </submittedName>
</protein>
<proteinExistence type="predicted"/>
<sequence>MRLAILLSIAVAAAQSAFAPLNKTADVVNQTHGVSIGSQSVEAHFGLGTSVLLIPPVINGVDGENVTRPYFNDSDYYFISTTDRPIFGDDKVVVNGFELQNFTFENYDPDYEHSDEVYVGLCLSLDEDEEMSVLDSLQNSGYITSRSFSLFSKSGVSQNQPEVIFGAVDHGKYESPLVKFKHLPDYGDSLDGYFYPTLLMDGIAGYNFSLSSQLPVQITENSWSFPPDYSAVFENYFESRYGFNITSDEVPCSIMNSTEYVSFYFSGVEYRVLESDLFDSFELEGATICYFPGTWEGYYDHFQVSRAIFKHHYLVVDYDNEEIAIAPTATKSNPQTIEQIVTGIPSAIPAKYYNASIPEFDGKDDPQSVHPTYSMYTGKHMGLSATESFYMTHTSSSLDSVTSATQTKSVNGTKSSSSKAGGNSQNTGSFLVFIAGALGTLMMF</sequence>
<dbReference type="KEGG" id="clus:A9F13_01g09658"/>